<dbReference type="PRINTS" id="PR01411">
    <property type="entry name" value="CCMFBIOGNSIS"/>
</dbReference>
<evidence type="ECO:0000313" key="11">
    <source>
        <dbReference type="Proteomes" id="UP000188604"/>
    </source>
</evidence>
<dbReference type="InterPro" id="IPR032523">
    <property type="entry name" value="CcmF_C"/>
</dbReference>
<dbReference type="EMBL" id="CP014691">
    <property type="protein sequence ID" value="AQS88871.1"/>
    <property type="molecule type" value="Genomic_DNA"/>
</dbReference>
<accession>A0A1U9KSQ5</accession>
<keyword evidence="3" id="KW-1003">Cell membrane</keyword>
<evidence type="ECO:0000256" key="8">
    <source>
        <dbReference type="ARBA" id="ARBA00023136"/>
    </source>
</evidence>
<dbReference type="PANTHER" id="PTHR43653:SF1">
    <property type="entry name" value="CYTOCHROME C-TYPE BIOGENESIS PROTEIN CCMF"/>
    <property type="match status" value="1"/>
</dbReference>
<keyword evidence="11" id="KW-1185">Reference proteome</keyword>
<keyword evidence="4" id="KW-0997">Cell inner membrane</keyword>
<dbReference type="AlphaFoldDB" id="A0A1U9KSQ5"/>
<dbReference type="RefSeq" id="WP_077807922.1">
    <property type="nucleotide sequence ID" value="NZ_BJXS01000001.1"/>
</dbReference>
<evidence type="ECO:0000256" key="2">
    <source>
        <dbReference type="ARBA" id="ARBA00009186"/>
    </source>
</evidence>
<evidence type="ECO:0000256" key="6">
    <source>
        <dbReference type="ARBA" id="ARBA00022748"/>
    </source>
</evidence>
<sequence>MFGPEQGHFALALACILALTQFILPLWGAARQDRRMLALAPLLAVSQLIALALSFFCLVWSATHDDFSVQNVAANSAIAKPLLYKITGTWGNHEGSILLWALILGVCGAAVAAFGRNLPAILRARVLAILGGVSAGFQAFCLLTSDPFARVWPAPPDGQGMNPLLQDPGLAFHPPILYTGYVGFAVPFAFAVAALIEGRVDAAWGRWVRPWAVAAWCFLTCGIALGSWWSYYVLGWGGYWFWDPVENASLIPWLTGTALVHSAIVVEKREALKIWTVLLAIATFSFSLSGTFLVRSGILNSVHAFANDPARGIFILGLLAVVIGGSLLLFAWRAPSLVAGGMFAPLSREGSLVLNNILLCSICAVVVTGTMYPPFAQLLFGRTISVGKPFFDATTIPLTLPLLGAMAFGTMLPWKRAQMSPLLHRLRIAGLLAVVALGVACWTLSGPLPILCAVGAVWVIGASVTDLTGRLGVSRLSLAHSWARARSLPRSAFGAALAHIGAGVTVLGLCGMSQAQHAIVDVKVGQTETLAGYEWTLLDVRDAQGPNYRAMIADIAIRRHGHLVTVLHPSKRDFSSQHQTTTEVAIRTNLLADLYGVIGDRHGTGADTTYVLRLHYNPLAPWMWLGGLIMAIGGGLSLSDRRLRVGAPKKAASIRAEATS</sequence>
<reference evidence="10 11" key="1">
    <citation type="submission" date="2016-03" db="EMBL/GenBank/DDBJ databases">
        <title>Acetic acid bacteria sequencing.</title>
        <authorList>
            <person name="Brandt J."/>
            <person name="Jakob F."/>
            <person name="Vogel R.F."/>
        </authorList>
    </citation>
    <scope>NUCLEOTIDE SEQUENCE [LARGE SCALE GENOMIC DNA]</scope>
    <source>
        <strain evidence="10 11">NBRC 101099</strain>
    </source>
</reference>
<dbReference type="GO" id="GO:0005886">
    <property type="term" value="C:plasma membrane"/>
    <property type="evidence" value="ECO:0007669"/>
    <property type="project" value="UniProtKB-SubCell"/>
</dbReference>
<name>A0A1U9KSQ5_9PROT</name>
<keyword evidence="6" id="KW-0201">Cytochrome c-type biogenesis</keyword>
<dbReference type="GO" id="GO:0015232">
    <property type="term" value="F:heme transmembrane transporter activity"/>
    <property type="evidence" value="ECO:0007669"/>
    <property type="project" value="InterPro"/>
</dbReference>
<comment type="subcellular location">
    <subcellularLocation>
        <location evidence="1">Cell inner membrane</location>
        <topology evidence="1">Multi-pass membrane protein</topology>
    </subcellularLocation>
</comment>
<dbReference type="PRINTS" id="PR01410">
    <property type="entry name" value="CCBIOGENESIS"/>
</dbReference>
<comment type="similarity">
    <text evidence="2">Belongs to the CcmF/CycK/Ccl1/NrfE/CcsA family.</text>
</comment>
<evidence type="ECO:0000256" key="3">
    <source>
        <dbReference type="ARBA" id="ARBA00022475"/>
    </source>
</evidence>
<dbReference type="KEGG" id="nch:A0U93_14150"/>
<protein>
    <submittedName>
        <fullName evidence="10">C-type cytochrome biogenesis protein CcmF</fullName>
    </submittedName>
</protein>
<dbReference type="Pfam" id="PF01578">
    <property type="entry name" value="Cytochrom_C_asm"/>
    <property type="match status" value="1"/>
</dbReference>
<keyword evidence="7" id="KW-1133">Transmembrane helix</keyword>
<gene>
    <name evidence="10" type="ORF">A0U93_14150</name>
</gene>
<dbReference type="InterPro" id="IPR002541">
    <property type="entry name" value="Cyt_c_assembly"/>
</dbReference>
<evidence type="ECO:0000256" key="9">
    <source>
        <dbReference type="ARBA" id="ARBA00037230"/>
    </source>
</evidence>
<dbReference type="Pfam" id="PF16327">
    <property type="entry name" value="CcmF_C"/>
    <property type="match status" value="1"/>
</dbReference>
<organism evidence="10 11">
    <name type="scientific">Neoasaia chiangmaiensis</name>
    <dbReference type="NCBI Taxonomy" id="320497"/>
    <lineage>
        <taxon>Bacteria</taxon>
        <taxon>Pseudomonadati</taxon>
        <taxon>Pseudomonadota</taxon>
        <taxon>Alphaproteobacteria</taxon>
        <taxon>Acetobacterales</taxon>
        <taxon>Acetobacteraceae</taxon>
        <taxon>Neoasaia</taxon>
    </lineage>
</organism>
<evidence type="ECO:0000256" key="4">
    <source>
        <dbReference type="ARBA" id="ARBA00022519"/>
    </source>
</evidence>
<dbReference type="InterPro" id="IPR003567">
    <property type="entry name" value="Cyt_c_biogenesis"/>
</dbReference>
<dbReference type="InterPro" id="IPR003568">
    <property type="entry name" value="Cyt_c_biogenesis_CcmF"/>
</dbReference>
<dbReference type="NCBIfam" id="TIGR00353">
    <property type="entry name" value="nrfE"/>
    <property type="match status" value="1"/>
</dbReference>
<dbReference type="OrthoDB" id="9761451at2"/>
<keyword evidence="5" id="KW-0812">Transmembrane</keyword>
<dbReference type="STRING" id="320497.A0U93_14150"/>
<dbReference type="Proteomes" id="UP000188604">
    <property type="component" value="Chromosome"/>
</dbReference>
<keyword evidence="8" id="KW-0472">Membrane</keyword>
<evidence type="ECO:0000313" key="10">
    <source>
        <dbReference type="EMBL" id="AQS88871.1"/>
    </source>
</evidence>
<dbReference type="PANTHER" id="PTHR43653">
    <property type="entry name" value="CYTOCHROME C ASSEMBLY PROTEIN-RELATED"/>
    <property type="match status" value="1"/>
</dbReference>
<comment type="function">
    <text evidence="9">Required for the biogenesis of c-type cytochromes. Possible subunit of a heme lyase.</text>
</comment>
<dbReference type="GO" id="GO:0020037">
    <property type="term" value="F:heme binding"/>
    <property type="evidence" value="ECO:0007669"/>
    <property type="project" value="InterPro"/>
</dbReference>
<dbReference type="GO" id="GO:0017004">
    <property type="term" value="P:cytochrome complex assembly"/>
    <property type="evidence" value="ECO:0007669"/>
    <property type="project" value="UniProtKB-KW"/>
</dbReference>
<dbReference type="NCBIfam" id="NF007691">
    <property type="entry name" value="PRK10369.1"/>
    <property type="match status" value="1"/>
</dbReference>
<evidence type="ECO:0000256" key="5">
    <source>
        <dbReference type="ARBA" id="ARBA00022692"/>
    </source>
</evidence>
<evidence type="ECO:0000256" key="7">
    <source>
        <dbReference type="ARBA" id="ARBA00022989"/>
    </source>
</evidence>
<evidence type="ECO:0000256" key="1">
    <source>
        <dbReference type="ARBA" id="ARBA00004429"/>
    </source>
</evidence>
<proteinExistence type="inferred from homology"/>